<accession>A0AAD9RES6</accession>
<dbReference type="GO" id="GO:0003676">
    <property type="term" value="F:nucleic acid binding"/>
    <property type="evidence" value="ECO:0007669"/>
    <property type="project" value="InterPro"/>
</dbReference>
<dbReference type="PANTHER" id="PTHR47481:SF36">
    <property type="entry name" value="CCHC-TYPE DOMAIN-CONTAINING PROTEIN"/>
    <property type="match status" value="1"/>
</dbReference>
<name>A0AAD9RES6_9HYME</name>
<evidence type="ECO:0000259" key="3">
    <source>
        <dbReference type="PROSITE" id="PS50158"/>
    </source>
</evidence>
<evidence type="ECO:0000256" key="2">
    <source>
        <dbReference type="SAM" id="MobiDB-lite"/>
    </source>
</evidence>
<organism evidence="4 5">
    <name type="scientific">Odynerus spinipes</name>
    <dbReference type="NCBI Taxonomy" id="1348599"/>
    <lineage>
        <taxon>Eukaryota</taxon>
        <taxon>Metazoa</taxon>
        <taxon>Ecdysozoa</taxon>
        <taxon>Arthropoda</taxon>
        <taxon>Hexapoda</taxon>
        <taxon>Insecta</taxon>
        <taxon>Pterygota</taxon>
        <taxon>Neoptera</taxon>
        <taxon>Endopterygota</taxon>
        <taxon>Hymenoptera</taxon>
        <taxon>Apocrita</taxon>
        <taxon>Aculeata</taxon>
        <taxon>Vespoidea</taxon>
        <taxon>Vespidae</taxon>
        <taxon>Eumeninae</taxon>
        <taxon>Odynerus</taxon>
    </lineage>
</organism>
<feature type="domain" description="CCHC-type" evidence="3">
    <location>
        <begin position="100"/>
        <end position="116"/>
    </location>
</feature>
<sequence length="171" mass="19657">MEEYVSESLTLAQKLRDIGSPIDDKLVGVIMLAGLPSEYKPMVIALENSGAVITTDLVKNKLLQETIKKQTENRSSEGAFTAKTEKKNYNKYNKKFQRVRCYGCGEEGHKKPDCKRNRPVFANKGYSKENKDVNQSKHEKDKQWNLLSALTTKINNNDWYIHRLRGNEPYD</sequence>
<reference evidence="4" key="1">
    <citation type="submission" date="2021-08" db="EMBL/GenBank/DDBJ databases">
        <authorList>
            <person name="Misof B."/>
            <person name="Oliver O."/>
            <person name="Podsiadlowski L."/>
            <person name="Donath A."/>
            <person name="Peters R."/>
            <person name="Mayer C."/>
            <person name="Rust J."/>
            <person name="Gunkel S."/>
            <person name="Lesny P."/>
            <person name="Martin S."/>
            <person name="Oeyen J.P."/>
            <person name="Petersen M."/>
            <person name="Panagiotis P."/>
            <person name="Wilbrandt J."/>
            <person name="Tanja T."/>
        </authorList>
    </citation>
    <scope>NUCLEOTIDE SEQUENCE</scope>
    <source>
        <strain evidence="4">GBR_01_08_01A</strain>
        <tissue evidence="4">Thorax + abdomen</tissue>
    </source>
</reference>
<dbReference type="PANTHER" id="PTHR47481">
    <property type="match status" value="1"/>
</dbReference>
<dbReference type="GO" id="GO:0008270">
    <property type="term" value="F:zinc ion binding"/>
    <property type="evidence" value="ECO:0007669"/>
    <property type="project" value="UniProtKB-KW"/>
</dbReference>
<evidence type="ECO:0000313" key="5">
    <source>
        <dbReference type="Proteomes" id="UP001258017"/>
    </source>
</evidence>
<feature type="non-terminal residue" evidence="4">
    <location>
        <position position="171"/>
    </location>
</feature>
<comment type="caution">
    <text evidence="4">The sequence shown here is derived from an EMBL/GenBank/DDBJ whole genome shotgun (WGS) entry which is preliminary data.</text>
</comment>
<keyword evidence="1" id="KW-0863">Zinc-finger</keyword>
<evidence type="ECO:0000313" key="4">
    <source>
        <dbReference type="EMBL" id="KAK2578400.1"/>
    </source>
</evidence>
<feature type="compositionally biased region" description="Basic and acidic residues" evidence="2">
    <location>
        <begin position="126"/>
        <end position="140"/>
    </location>
</feature>
<reference evidence="4" key="2">
    <citation type="journal article" date="2023" name="Commun. Biol.">
        <title>Intrasexual cuticular hydrocarbon dimorphism in a wasp sheds light on hydrocarbon biosynthesis genes in Hymenoptera.</title>
        <authorList>
            <person name="Moris V.C."/>
            <person name="Podsiadlowski L."/>
            <person name="Martin S."/>
            <person name="Oeyen J.P."/>
            <person name="Donath A."/>
            <person name="Petersen M."/>
            <person name="Wilbrandt J."/>
            <person name="Misof B."/>
            <person name="Liedtke D."/>
            <person name="Thamm M."/>
            <person name="Scheiner R."/>
            <person name="Schmitt T."/>
            <person name="Niehuis O."/>
        </authorList>
    </citation>
    <scope>NUCLEOTIDE SEQUENCE</scope>
    <source>
        <strain evidence="4">GBR_01_08_01A</strain>
    </source>
</reference>
<evidence type="ECO:0000256" key="1">
    <source>
        <dbReference type="PROSITE-ProRule" id="PRU00047"/>
    </source>
</evidence>
<dbReference type="PROSITE" id="PS50158">
    <property type="entry name" value="ZF_CCHC"/>
    <property type="match status" value="1"/>
</dbReference>
<keyword evidence="1" id="KW-0479">Metal-binding</keyword>
<dbReference type="EMBL" id="JAIFRP010000327">
    <property type="protein sequence ID" value="KAK2578400.1"/>
    <property type="molecule type" value="Genomic_DNA"/>
</dbReference>
<dbReference type="InterPro" id="IPR001878">
    <property type="entry name" value="Znf_CCHC"/>
</dbReference>
<keyword evidence="1" id="KW-0862">Zinc</keyword>
<dbReference type="AlphaFoldDB" id="A0AAD9RES6"/>
<dbReference type="Proteomes" id="UP001258017">
    <property type="component" value="Unassembled WGS sequence"/>
</dbReference>
<dbReference type="Pfam" id="PF14223">
    <property type="entry name" value="Retrotran_gag_2"/>
    <property type="match status" value="1"/>
</dbReference>
<proteinExistence type="predicted"/>
<dbReference type="InterPro" id="IPR036875">
    <property type="entry name" value="Znf_CCHC_sf"/>
</dbReference>
<gene>
    <name evidence="4" type="ORF">KPH14_000940</name>
</gene>
<feature type="region of interest" description="Disordered" evidence="2">
    <location>
        <begin position="119"/>
        <end position="140"/>
    </location>
</feature>
<dbReference type="SUPFAM" id="SSF57756">
    <property type="entry name" value="Retrovirus zinc finger-like domains"/>
    <property type="match status" value="1"/>
</dbReference>
<keyword evidence="5" id="KW-1185">Reference proteome</keyword>
<protein>
    <recommendedName>
        <fullName evidence="3">CCHC-type domain-containing protein</fullName>
    </recommendedName>
</protein>